<dbReference type="AlphaFoldDB" id="A0AAD9N0P6"/>
<reference evidence="3" key="1">
    <citation type="journal article" date="2023" name="Mol. Biol. Evol.">
        <title>Third-Generation Sequencing Reveals the Adaptive Role of the Epigenome in Three Deep-Sea Polychaetes.</title>
        <authorList>
            <person name="Perez M."/>
            <person name="Aroh O."/>
            <person name="Sun Y."/>
            <person name="Lan Y."/>
            <person name="Juniper S.K."/>
            <person name="Young C.R."/>
            <person name="Angers B."/>
            <person name="Qian P.Y."/>
        </authorList>
    </citation>
    <scope>NUCLEOTIDE SEQUENCE</scope>
    <source>
        <strain evidence="3">P08H-3</strain>
    </source>
</reference>
<evidence type="ECO:0000313" key="4">
    <source>
        <dbReference type="Proteomes" id="UP001208570"/>
    </source>
</evidence>
<proteinExistence type="inferred from homology"/>
<gene>
    <name evidence="3" type="ORF">LSH36_316g00003</name>
</gene>
<dbReference type="GO" id="GO:0030422">
    <property type="term" value="P:siRNA processing"/>
    <property type="evidence" value="ECO:0007669"/>
    <property type="project" value="TreeGrafter"/>
</dbReference>
<evidence type="ECO:0000313" key="3">
    <source>
        <dbReference type="EMBL" id="KAK2152827.1"/>
    </source>
</evidence>
<keyword evidence="1" id="KW-0694">RNA-binding</keyword>
<dbReference type="Proteomes" id="UP001208570">
    <property type="component" value="Unassembled WGS sequence"/>
</dbReference>
<keyword evidence="1" id="KW-0696">RNA-directed RNA polymerase</keyword>
<dbReference type="EMBL" id="JAODUP010000316">
    <property type="protein sequence ID" value="KAK2152827.1"/>
    <property type="molecule type" value="Genomic_DNA"/>
</dbReference>
<accession>A0AAD9N0P6</accession>
<dbReference type="PANTHER" id="PTHR23079:SF55">
    <property type="entry name" value="RNA-DIRECTED RNA POLYMERASE"/>
    <property type="match status" value="1"/>
</dbReference>
<comment type="similarity">
    <text evidence="1">Belongs to the RdRP family.</text>
</comment>
<dbReference type="GO" id="GO:0003723">
    <property type="term" value="F:RNA binding"/>
    <property type="evidence" value="ECO:0007669"/>
    <property type="project" value="UniProtKB-KW"/>
</dbReference>
<keyword evidence="1" id="KW-0808">Transferase</keyword>
<dbReference type="InterPro" id="IPR007855">
    <property type="entry name" value="RDRP"/>
</dbReference>
<dbReference type="EC" id="2.7.7.48" evidence="1"/>
<evidence type="ECO:0000259" key="2">
    <source>
        <dbReference type="Pfam" id="PF05183"/>
    </source>
</evidence>
<dbReference type="PANTHER" id="PTHR23079">
    <property type="entry name" value="RNA-DEPENDENT RNA POLYMERASE"/>
    <property type="match status" value="1"/>
</dbReference>
<name>A0AAD9N0P6_9ANNE</name>
<dbReference type="GO" id="GO:0003968">
    <property type="term" value="F:RNA-directed RNA polymerase activity"/>
    <property type="evidence" value="ECO:0007669"/>
    <property type="project" value="UniProtKB-KW"/>
</dbReference>
<protein>
    <recommendedName>
        <fullName evidence="1">RNA-dependent RNA polymerase</fullName>
        <ecNumber evidence="1">2.7.7.48</ecNumber>
    </recommendedName>
</protein>
<keyword evidence="4" id="KW-1185">Reference proteome</keyword>
<keyword evidence="1" id="KW-0548">Nucleotidyltransferase</keyword>
<dbReference type="Pfam" id="PF05183">
    <property type="entry name" value="RdRP"/>
    <property type="match status" value="1"/>
</dbReference>
<sequence>MVSTANTDVIGLLLLKAANEYGLKSPSSAFQILLGGCKGILVVHPRLASGEVHIHPSMKQFDSSRKVLEVVDCSHPQRANLSHQIITLMSQRGC</sequence>
<evidence type="ECO:0000256" key="1">
    <source>
        <dbReference type="RuleBase" id="RU363098"/>
    </source>
</evidence>
<comment type="catalytic activity">
    <reaction evidence="1">
        <text>RNA(n) + a ribonucleoside 5'-triphosphate = RNA(n+1) + diphosphate</text>
        <dbReference type="Rhea" id="RHEA:21248"/>
        <dbReference type="Rhea" id="RHEA-COMP:14527"/>
        <dbReference type="Rhea" id="RHEA-COMP:17342"/>
        <dbReference type="ChEBI" id="CHEBI:33019"/>
        <dbReference type="ChEBI" id="CHEBI:61557"/>
        <dbReference type="ChEBI" id="CHEBI:140395"/>
        <dbReference type="EC" id="2.7.7.48"/>
    </reaction>
</comment>
<dbReference type="InterPro" id="IPR057596">
    <property type="entry name" value="RDRP_core"/>
</dbReference>
<feature type="domain" description="RDRP core" evidence="2">
    <location>
        <begin position="15"/>
        <end position="93"/>
    </location>
</feature>
<organism evidence="3 4">
    <name type="scientific">Paralvinella palmiformis</name>
    <dbReference type="NCBI Taxonomy" id="53620"/>
    <lineage>
        <taxon>Eukaryota</taxon>
        <taxon>Metazoa</taxon>
        <taxon>Spiralia</taxon>
        <taxon>Lophotrochozoa</taxon>
        <taxon>Annelida</taxon>
        <taxon>Polychaeta</taxon>
        <taxon>Sedentaria</taxon>
        <taxon>Canalipalpata</taxon>
        <taxon>Terebellida</taxon>
        <taxon>Terebelliformia</taxon>
        <taxon>Alvinellidae</taxon>
        <taxon>Paralvinella</taxon>
    </lineage>
</organism>
<comment type="caution">
    <text evidence="3">The sequence shown here is derived from an EMBL/GenBank/DDBJ whole genome shotgun (WGS) entry which is preliminary data.</text>
</comment>
<dbReference type="GO" id="GO:0031380">
    <property type="term" value="C:nuclear RNA-directed RNA polymerase complex"/>
    <property type="evidence" value="ECO:0007669"/>
    <property type="project" value="TreeGrafter"/>
</dbReference>